<keyword evidence="4" id="KW-1185">Reference proteome</keyword>
<dbReference type="AlphaFoldDB" id="A0A927M3Q3"/>
<gene>
    <name evidence="3" type="ORF">H4W31_000566</name>
</gene>
<keyword evidence="2" id="KW-1133">Transmembrane helix</keyword>
<reference evidence="3" key="1">
    <citation type="submission" date="2020-10" db="EMBL/GenBank/DDBJ databases">
        <title>Sequencing the genomes of 1000 actinobacteria strains.</title>
        <authorList>
            <person name="Klenk H.-P."/>
        </authorList>
    </citation>
    <scope>NUCLEOTIDE SEQUENCE</scope>
    <source>
        <strain evidence="3">DSM 46832</strain>
    </source>
</reference>
<evidence type="ECO:0000256" key="1">
    <source>
        <dbReference type="SAM" id="MobiDB-lite"/>
    </source>
</evidence>
<proteinExistence type="predicted"/>
<organism evidence="3 4">
    <name type="scientific">Plantactinospora soyae</name>
    <dbReference type="NCBI Taxonomy" id="1544732"/>
    <lineage>
        <taxon>Bacteria</taxon>
        <taxon>Bacillati</taxon>
        <taxon>Actinomycetota</taxon>
        <taxon>Actinomycetes</taxon>
        <taxon>Micromonosporales</taxon>
        <taxon>Micromonosporaceae</taxon>
        <taxon>Plantactinospora</taxon>
    </lineage>
</organism>
<keyword evidence="2" id="KW-0472">Membrane</keyword>
<protein>
    <submittedName>
        <fullName evidence="3">Uncharacterized protein</fullName>
    </submittedName>
</protein>
<dbReference type="EMBL" id="JADBEB010000001">
    <property type="protein sequence ID" value="MBE1484928.1"/>
    <property type="molecule type" value="Genomic_DNA"/>
</dbReference>
<dbReference type="RefSeq" id="WP_192765212.1">
    <property type="nucleotide sequence ID" value="NZ_JADBEB010000001.1"/>
</dbReference>
<sequence>MSESSASIYDLLEHEEEQEQQPPAARRGSGVRAWLRSAFVAGALAAAVVLGLRMVGVGVSPAATFAGFLALLLIRRVARALTPPPTTRVRYVRDPERGEEDGNYNWTVEDALGSSVNRWEAKLGWSQGEPERFNRAVLPVLAELADERLRQRHGITRSSDPGRARALLGEPLWQFLGTPAKRTPPPRDLAAYVAQLEKL</sequence>
<keyword evidence="2" id="KW-0812">Transmembrane</keyword>
<feature type="transmembrane region" description="Helical" evidence="2">
    <location>
        <begin position="33"/>
        <end position="52"/>
    </location>
</feature>
<feature type="transmembrane region" description="Helical" evidence="2">
    <location>
        <begin position="58"/>
        <end position="78"/>
    </location>
</feature>
<dbReference type="Proteomes" id="UP000649753">
    <property type="component" value="Unassembled WGS sequence"/>
</dbReference>
<evidence type="ECO:0000256" key="2">
    <source>
        <dbReference type="SAM" id="Phobius"/>
    </source>
</evidence>
<accession>A0A927M3Q3</accession>
<feature type="region of interest" description="Disordered" evidence="1">
    <location>
        <begin position="1"/>
        <end position="26"/>
    </location>
</feature>
<evidence type="ECO:0000313" key="4">
    <source>
        <dbReference type="Proteomes" id="UP000649753"/>
    </source>
</evidence>
<name>A0A927M3Q3_9ACTN</name>
<evidence type="ECO:0000313" key="3">
    <source>
        <dbReference type="EMBL" id="MBE1484928.1"/>
    </source>
</evidence>
<comment type="caution">
    <text evidence="3">The sequence shown here is derived from an EMBL/GenBank/DDBJ whole genome shotgun (WGS) entry which is preliminary data.</text>
</comment>